<dbReference type="STRING" id="2041.AERYTH_02320"/>
<feature type="transmembrane region" description="Helical" evidence="1">
    <location>
        <begin position="364"/>
        <end position="381"/>
    </location>
</feature>
<evidence type="ECO:0000256" key="1">
    <source>
        <dbReference type="SAM" id="Phobius"/>
    </source>
</evidence>
<feature type="transmembrane region" description="Helical" evidence="1">
    <location>
        <begin position="65"/>
        <end position="85"/>
    </location>
</feature>
<feature type="transmembrane region" description="Helical" evidence="1">
    <location>
        <begin position="401"/>
        <end position="419"/>
    </location>
</feature>
<evidence type="ECO:0000313" key="3">
    <source>
        <dbReference type="Proteomes" id="UP000067689"/>
    </source>
</evidence>
<accession>A0A0U4CRU8</accession>
<keyword evidence="1" id="KW-0472">Membrane</keyword>
<reference evidence="2 3" key="1">
    <citation type="journal article" date="1991" name="Int. J. Syst. Bacteriol.">
        <title>Description of the erythromycin-producing bacterium Arthrobacter sp. strain NRRL B-3381 as Aeromicrobium erythreum gen. nov., sp. nov.</title>
        <authorList>
            <person name="Miller E.S."/>
            <person name="Woese C.R."/>
            <person name="Brenner S."/>
        </authorList>
    </citation>
    <scope>NUCLEOTIDE SEQUENCE [LARGE SCALE GENOMIC DNA]</scope>
    <source>
        <strain evidence="2 3">AR18</strain>
    </source>
</reference>
<keyword evidence="1" id="KW-0812">Transmembrane</keyword>
<proteinExistence type="predicted"/>
<name>A0A0U4CRU8_9ACTN</name>
<keyword evidence="1" id="KW-1133">Transmembrane helix</keyword>
<dbReference type="Proteomes" id="UP000067689">
    <property type="component" value="Chromosome"/>
</dbReference>
<feature type="transmembrane region" description="Helical" evidence="1">
    <location>
        <begin position="232"/>
        <end position="254"/>
    </location>
</feature>
<gene>
    <name evidence="2" type="ORF">AERYTH_02320</name>
</gene>
<keyword evidence="3" id="KW-1185">Reference proteome</keyword>
<feature type="transmembrane region" description="Helical" evidence="1">
    <location>
        <begin position="174"/>
        <end position="194"/>
    </location>
</feature>
<protein>
    <submittedName>
        <fullName evidence="2">Membrane protein</fullName>
    </submittedName>
</protein>
<dbReference type="AlphaFoldDB" id="A0A0U4CRU8"/>
<feature type="transmembrane region" description="Helical" evidence="1">
    <location>
        <begin position="97"/>
        <end position="117"/>
    </location>
</feature>
<dbReference type="PATRIC" id="fig|2041.4.peg.490"/>
<feature type="transmembrane region" description="Helical" evidence="1">
    <location>
        <begin position="274"/>
        <end position="297"/>
    </location>
</feature>
<evidence type="ECO:0000313" key="2">
    <source>
        <dbReference type="EMBL" id="ALX03613.1"/>
    </source>
</evidence>
<feature type="transmembrane region" description="Helical" evidence="1">
    <location>
        <begin position="141"/>
        <end position="162"/>
    </location>
</feature>
<feature type="transmembrane region" description="Helical" evidence="1">
    <location>
        <begin position="337"/>
        <end position="357"/>
    </location>
</feature>
<dbReference type="KEGG" id="aer:AERYTH_02320"/>
<organism evidence="2 3">
    <name type="scientific">Aeromicrobium erythreum</name>
    <dbReference type="NCBI Taxonomy" id="2041"/>
    <lineage>
        <taxon>Bacteria</taxon>
        <taxon>Bacillati</taxon>
        <taxon>Actinomycetota</taxon>
        <taxon>Actinomycetes</taxon>
        <taxon>Propionibacteriales</taxon>
        <taxon>Nocardioidaceae</taxon>
        <taxon>Aeromicrobium</taxon>
    </lineage>
</organism>
<feature type="transmembrane region" description="Helical" evidence="1">
    <location>
        <begin position="309"/>
        <end position="331"/>
    </location>
</feature>
<feature type="transmembrane region" description="Helical" evidence="1">
    <location>
        <begin position="22"/>
        <end position="44"/>
    </location>
</feature>
<dbReference type="EMBL" id="CP011502">
    <property type="protein sequence ID" value="ALX03613.1"/>
    <property type="molecule type" value="Genomic_DNA"/>
</dbReference>
<sequence length="421" mass="44762">MTVLDLLPQHGVGGSTDLPVPFLYAVVGASWALTISFAVLAFAWKEPRLQPAAEQPGGADEPRRRPWLAVVGLLLAAWFLGALFLGPDDASNPGIGAFYVLVWVGLVPLALLAGHVWKDLSPWRSVQWLVGRLTGRPDGFVVYRPAWGYWPAAAGLFAFVWLELASPDAGSVDAVRTWVAVYVVVTVAGGVVFGPRWFDRADPFDVYSAVVARLAPLVRDRRFAPHNPLRSLPLLPVAPGIVAAVSVLLGSTAFDSFSASQAWQSAAHSTLTTSLVLLLFCVVVAVAFVAASVATGGVTPAQRRALPGLMAHSLVPIVVGYVFAHYLTYLVERGQGVVIGLLQLLGAGDGLTVSYVLSEHPDLLAVYKVGFVVAGHVVAVVAAHDKALEVLPRAHRLTGQLAMLVLMVGYTFTGIYLLLSV</sequence>